<dbReference type="InterPro" id="IPR036910">
    <property type="entry name" value="HMG_box_dom_sf"/>
</dbReference>
<name>A0A4V4HG81_DENBC</name>
<gene>
    <name evidence="5" type="ORF">K435DRAFT_594532</name>
    <name evidence="6" type="ORF">K435DRAFT_620607</name>
</gene>
<organism evidence="6 7">
    <name type="scientific">Dendrothele bispora (strain CBS 962.96)</name>
    <dbReference type="NCBI Taxonomy" id="1314807"/>
    <lineage>
        <taxon>Eukaryota</taxon>
        <taxon>Fungi</taxon>
        <taxon>Dikarya</taxon>
        <taxon>Basidiomycota</taxon>
        <taxon>Agaricomycotina</taxon>
        <taxon>Agaricomycetes</taxon>
        <taxon>Agaricomycetidae</taxon>
        <taxon>Agaricales</taxon>
        <taxon>Agaricales incertae sedis</taxon>
        <taxon>Dendrothele</taxon>
    </lineage>
</organism>
<dbReference type="CDD" id="cd01389">
    <property type="entry name" value="HMG-box_ROX1-like"/>
    <property type="match status" value="1"/>
</dbReference>
<dbReference type="InterPro" id="IPR051356">
    <property type="entry name" value="SOX/SOX-like_TF"/>
</dbReference>
<dbReference type="SMART" id="SM00398">
    <property type="entry name" value="HMG"/>
    <property type="match status" value="1"/>
</dbReference>
<feature type="non-terminal residue" evidence="6">
    <location>
        <position position="1"/>
    </location>
</feature>
<dbReference type="EMBL" id="ML179149">
    <property type="protein sequence ID" value="THU97785.1"/>
    <property type="molecule type" value="Genomic_DNA"/>
</dbReference>
<evidence type="ECO:0000256" key="2">
    <source>
        <dbReference type="ARBA" id="ARBA00023242"/>
    </source>
</evidence>
<feature type="DNA-binding region" description="HMG box" evidence="3">
    <location>
        <begin position="1"/>
        <end position="68"/>
    </location>
</feature>
<keyword evidence="7" id="KW-1185">Reference proteome</keyword>
<evidence type="ECO:0000259" key="4">
    <source>
        <dbReference type="PROSITE" id="PS50118"/>
    </source>
</evidence>
<dbReference type="GO" id="GO:0000978">
    <property type="term" value="F:RNA polymerase II cis-regulatory region sequence-specific DNA binding"/>
    <property type="evidence" value="ECO:0007669"/>
    <property type="project" value="TreeGrafter"/>
</dbReference>
<evidence type="ECO:0000313" key="7">
    <source>
        <dbReference type="Proteomes" id="UP000297245"/>
    </source>
</evidence>
<dbReference type="GO" id="GO:0000981">
    <property type="term" value="F:DNA-binding transcription factor activity, RNA polymerase II-specific"/>
    <property type="evidence" value="ECO:0007669"/>
    <property type="project" value="TreeGrafter"/>
</dbReference>
<reference evidence="6 7" key="1">
    <citation type="journal article" date="2019" name="Nat. Ecol. Evol.">
        <title>Megaphylogeny resolves global patterns of mushroom evolution.</title>
        <authorList>
            <person name="Varga T."/>
            <person name="Krizsan K."/>
            <person name="Foldi C."/>
            <person name="Dima B."/>
            <person name="Sanchez-Garcia M."/>
            <person name="Sanchez-Ramirez S."/>
            <person name="Szollosi G.J."/>
            <person name="Szarkandi J.G."/>
            <person name="Papp V."/>
            <person name="Albert L."/>
            <person name="Andreopoulos W."/>
            <person name="Angelini C."/>
            <person name="Antonin V."/>
            <person name="Barry K.W."/>
            <person name="Bougher N.L."/>
            <person name="Buchanan P."/>
            <person name="Buyck B."/>
            <person name="Bense V."/>
            <person name="Catcheside P."/>
            <person name="Chovatia M."/>
            <person name="Cooper J."/>
            <person name="Damon W."/>
            <person name="Desjardin D."/>
            <person name="Finy P."/>
            <person name="Geml J."/>
            <person name="Haridas S."/>
            <person name="Hughes K."/>
            <person name="Justo A."/>
            <person name="Karasinski D."/>
            <person name="Kautmanova I."/>
            <person name="Kiss B."/>
            <person name="Kocsube S."/>
            <person name="Kotiranta H."/>
            <person name="LaButti K.M."/>
            <person name="Lechner B.E."/>
            <person name="Liimatainen K."/>
            <person name="Lipzen A."/>
            <person name="Lukacs Z."/>
            <person name="Mihaltcheva S."/>
            <person name="Morgado L.N."/>
            <person name="Niskanen T."/>
            <person name="Noordeloos M.E."/>
            <person name="Ohm R.A."/>
            <person name="Ortiz-Santana B."/>
            <person name="Ovrebo C."/>
            <person name="Racz N."/>
            <person name="Riley R."/>
            <person name="Savchenko A."/>
            <person name="Shiryaev A."/>
            <person name="Soop K."/>
            <person name="Spirin V."/>
            <person name="Szebenyi C."/>
            <person name="Tomsovsky M."/>
            <person name="Tulloss R.E."/>
            <person name="Uehling J."/>
            <person name="Grigoriev I.V."/>
            <person name="Vagvolgyi C."/>
            <person name="Papp T."/>
            <person name="Martin F.M."/>
            <person name="Miettinen O."/>
            <person name="Hibbett D.S."/>
            <person name="Nagy L.G."/>
        </authorList>
    </citation>
    <scope>NUCLEOTIDE SEQUENCE [LARGE SCALE GENOMIC DNA]</scope>
    <source>
        <strain evidence="6 7">CBS 962.96</strain>
    </source>
</reference>
<dbReference type="Pfam" id="PF00505">
    <property type="entry name" value="HMG_box"/>
    <property type="match status" value="1"/>
</dbReference>
<dbReference type="InterPro" id="IPR009071">
    <property type="entry name" value="HMG_box_dom"/>
</dbReference>
<evidence type="ECO:0000313" key="5">
    <source>
        <dbReference type="EMBL" id="THU80538.1"/>
    </source>
</evidence>
<keyword evidence="2 3" id="KW-0539">Nucleus</keyword>
<keyword evidence="1 3" id="KW-0238">DNA-binding</keyword>
<proteinExistence type="predicted"/>
<dbReference type="GO" id="GO:0005634">
    <property type="term" value="C:nucleus"/>
    <property type="evidence" value="ECO:0007669"/>
    <property type="project" value="UniProtKB-UniRule"/>
</dbReference>
<sequence>RPMNAFFFYRSAMCKDPDGVKRVEKDNRHVSRITGLRWRELSEEEKAPFFRMADQAKLEHKKKYPDYHFAPVPRSQPARKRK</sequence>
<accession>A0A4V4HG81</accession>
<dbReference type="OrthoDB" id="6247875at2759"/>
<dbReference type="Gene3D" id="1.10.30.10">
    <property type="entry name" value="High mobility group box domain"/>
    <property type="match status" value="1"/>
</dbReference>
<evidence type="ECO:0000313" key="6">
    <source>
        <dbReference type="EMBL" id="THU97785.1"/>
    </source>
</evidence>
<dbReference type="SUPFAM" id="SSF47095">
    <property type="entry name" value="HMG-box"/>
    <property type="match status" value="1"/>
</dbReference>
<evidence type="ECO:0000256" key="3">
    <source>
        <dbReference type="PROSITE-ProRule" id="PRU00267"/>
    </source>
</evidence>
<dbReference type="PROSITE" id="PS50118">
    <property type="entry name" value="HMG_BOX_2"/>
    <property type="match status" value="1"/>
</dbReference>
<feature type="non-terminal residue" evidence="6">
    <location>
        <position position="82"/>
    </location>
</feature>
<dbReference type="PANTHER" id="PTHR45789:SF2">
    <property type="entry name" value="FI18025P1"/>
    <property type="match status" value="1"/>
</dbReference>
<feature type="domain" description="HMG box" evidence="4">
    <location>
        <begin position="1"/>
        <end position="68"/>
    </location>
</feature>
<dbReference type="PANTHER" id="PTHR45789">
    <property type="entry name" value="FI18025P1"/>
    <property type="match status" value="1"/>
</dbReference>
<dbReference type="Proteomes" id="UP000297245">
    <property type="component" value="Unassembled WGS sequence"/>
</dbReference>
<dbReference type="EMBL" id="ML179895">
    <property type="protein sequence ID" value="THU80538.1"/>
    <property type="molecule type" value="Genomic_DNA"/>
</dbReference>
<dbReference type="AlphaFoldDB" id="A0A4V4HG81"/>
<protein>
    <recommendedName>
        <fullName evidence="4">HMG box domain-containing protein</fullName>
    </recommendedName>
</protein>
<evidence type="ECO:0000256" key="1">
    <source>
        <dbReference type="ARBA" id="ARBA00023125"/>
    </source>
</evidence>